<evidence type="ECO:0000256" key="1">
    <source>
        <dbReference type="ARBA" id="ARBA00010688"/>
    </source>
</evidence>
<organism evidence="5 6">
    <name type="scientific">Paralabilibaculum antarcticum</name>
    <dbReference type="NCBI Taxonomy" id="2912572"/>
    <lineage>
        <taxon>Bacteria</taxon>
        <taxon>Pseudomonadati</taxon>
        <taxon>Bacteroidota</taxon>
        <taxon>Bacteroidia</taxon>
        <taxon>Marinilabiliales</taxon>
        <taxon>Marinifilaceae</taxon>
        <taxon>Paralabilibaculum</taxon>
    </lineage>
</organism>
<name>A0ABT5VYG9_9BACT</name>
<proteinExistence type="inferred from homology"/>
<keyword evidence="3 5" id="KW-0418">Kinase</keyword>
<dbReference type="InterPro" id="IPR050306">
    <property type="entry name" value="PfkB_Carbo_kinase"/>
</dbReference>
<keyword evidence="6" id="KW-1185">Reference proteome</keyword>
<dbReference type="EMBL" id="JAKJSC010000009">
    <property type="protein sequence ID" value="MDE5420315.1"/>
    <property type="molecule type" value="Genomic_DNA"/>
</dbReference>
<dbReference type="InterPro" id="IPR011611">
    <property type="entry name" value="PfkB_dom"/>
</dbReference>
<dbReference type="GO" id="GO:0016301">
    <property type="term" value="F:kinase activity"/>
    <property type="evidence" value="ECO:0007669"/>
    <property type="project" value="UniProtKB-KW"/>
</dbReference>
<dbReference type="PANTHER" id="PTHR43085">
    <property type="entry name" value="HEXOKINASE FAMILY MEMBER"/>
    <property type="match status" value="1"/>
</dbReference>
<dbReference type="Proteomes" id="UP001528920">
    <property type="component" value="Unassembled WGS sequence"/>
</dbReference>
<dbReference type="Gene3D" id="3.40.1190.20">
    <property type="match status" value="1"/>
</dbReference>
<dbReference type="InterPro" id="IPR029056">
    <property type="entry name" value="Ribokinase-like"/>
</dbReference>
<evidence type="ECO:0000256" key="3">
    <source>
        <dbReference type="ARBA" id="ARBA00022777"/>
    </source>
</evidence>
<dbReference type="PROSITE" id="PS00584">
    <property type="entry name" value="PFKB_KINASES_2"/>
    <property type="match status" value="1"/>
</dbReference>
<keyword evidence="2" id="KW-0808">Transferase</keyword>
<dbReference type="SUPFAM" id="SSF53613">
    <property type="entry name" value="Ribokinase-like"/>
    <property type="match status" value="1"/>
</dbReference>
<feature type="domain" description="Carbohydrate kinase PfkB" evidence="4">
    <location>
        <begin position="20"/>
        <end position="289"/>
    </location>
</feature>
<evidence type="ECO:0000313" key="5">
    <source>
        <dbReference type="EMBL" id="MDE5420315.1"/>
    </source>
</evidence>
<accession>A0ABT5VYG9</accession>
<evidence type="ECO:0000256" key="2">
    <source>
        <dbReference type="ARBA" id="ARBA00022679"/>
    </source>
</evidence>
<dbReference type="PANTHER" id="PTHR43085:SF57">
    <property type="entry name" value="CARBOHYDRATE KINASE PFKB DOMAIN-CONTAINING PROTEIN"/>
    <property type="match status" value="1"/>
</dbReference>
<sequence>MSRVYTIGDSVLDVYFENEKPIEAKPGGSFLNSSVSLGRLGVQVSFISELGVDRVGDQIKNFLQDNKVDTNHISYFSDTSTNLALAYLDENKNADYSFYKTRKGLESKITFPNSVKEGDVILFGSFLAIKKEFRSSLLDFLKESKQKGALLIYDPNFRTQHLPMLPDVLPYIKENMALADIVKASNEDFDLICNCKDGDSAFKWLNEFSKASLVYTANKFGLFVFNPESHFYSVPAINPVSTVGAGDTVNAAIAYFIVRNGIQQSTLVNMTDVDLEDLAKFAIEFSQEVCMIYDNFLPLSIASKYRL</sequence>
<evidence type="ECO:0000259" key="4">
    <source>
        <dbReference type="Pfam" id="PF00294"/>
    </source>
</evidence>
<dbReference type="Pfam" id="PF00294">
    <property type="entry name" value="PfkB"/>
    <property type="match status" value="1"/>
</dbReference>
<comment type="caution">
    <text evidence="5">The sequence shown here is derived from an EMBL/GenBank/DDBJ whole genome shotgun (WGS) entry which is preliminary data.</text>
</comment>
<dbReference type="RefSeq" id="WP_275111646.1">
    <property type="nucleotide sequence ID" value="NZ_JAKJSC010000009.1"/>
</dbReference>
<dbReference type="InterPro" id="IPR002173">
    <property type="entry name" value="Carboh/pur_kinase_PfkB_CS"/>
</dbReference>
<protein>
    <submittedName>
        <fullName evidence="5">PfkB family carbohydrate kinase</fullName>
    </submittedName>
</protein>
<comment type="similarity">
    <text evidence="1">Belongs to the carbohydrate kinase PfkB family.</text>
</comment>
<evidence type="ECO:0000313" key="6">
    <source>
        <dbReference type="Proteomes" id="UP001528920"/>
    </source>
</evidence>
<gene>
    <name evidence="5" type="ORF">L3049_20165</name>
</gene>
<reference evidence="5 6" key="1">
    <citation type="submission" date="2022-01" db="EMBL/GenBank/DDBJ databases">
        <title>Labilibaculum sp. nov, a marine bacterium isolated from Antarctica.</title>
        <authorList>
            <person name="Dai W."/>
        </authorList>
    </citation>
    <scope>NUCLEOTIDE SEQUENCE [LARGE SCALE GENOMIC DNA]</scope>
    <source>
        <strain evidence="5 6">DW002</strain>
    </source>
</reference>